<feature type="signal peptide" evidence="14">
    <location>
        <begin position="1"/>
        <end position="17"/>
    </location>
</feature>
<dbReference type="GO" id="GO:0006487">
    <property type="term" value="P:protein N-linked glycosylation"/>
    <property type="evidence" value="ECO:0007669"/>
    <property type="project" value="UniProtKB-UniRule"/>
</dbReference>
<evidence type="ECO:0000256" key="6">
    <source>
        <dbReference type="ARBA" id="ARBA00022968"/>
    </source>
</evidence>
<protein>
    <recommendedName>
        <fullName evidence="11 12">Mannosyl-oligosaccharide glucosidase</fullName>
        <ecNumber evidence="11 12">3.2.1.106</ecNumber>
    </recommendedName>
</protein>
<evidence type="ECO:0000256" key="2">
    <source>
        <dbReference type="ARBA" id="ARBA00010833"/>
    </source>
</evidence>
<dbReference type="VEuPathDB" id="FungiDB:H310_06982"/>
<feature type="domain" description="Glycosyl hydrolase family 63 C-terminal" evidence="15">
    <location>
        <begin position="306"/>
        <end position="590"/>
    </location>
</feature>
<accession>A0A024U5E6</accession>
<comment type="subcellular location">
    <subcellularLocation>
        <location evidence="1 12">Endoplasmic reticulum membrane</location>
        <topology evidence="1 12">Single-pass type II membrane protein</topology>
    </subcellularLocation>
</comment>
<evidence type="ECO:0000313" key="17">
    <source>
        <dbReference type="EMBL" id="ETW01469.1"/>
    </source>
</evidence>
<feature type="region of interest" description="Disordered" evidence="13">
    <location>
        <begin position="154"/>
        <end position="180"/>
    </location>
</feature>
<evidence type="ECO:0000256" key="14">
    <source>
        <dbReference type="SAM" id="SignalP"/>
    </source>
</evidence>
<evidence type="ECO:0000256" key="5">
    <source>
        <dbReference type="ARBA" id="ARBA00022824"/>
    </source>
</evidence>
<dbReference type="Pfam" id="PF03200">
    <property type="entry name" value="Glyco_hydro_63"/>
    <property type="match status" value="2"/>
</dbReference>
<keyword evidence="8" id="KW-0472">Membrane</keyword>
<keyword evidence="6" id="KW-0735">Signal-anchor</keyword>
<dbReference type="InterPro" id="IPR031631">
    <property type="entry name" value="Glyco_hydro_63N"/>
</dbReference>
<dbReference type="Gene3D" id="1.50.10.10">
    <property type="match status" value="1"/>
</dbReference>
<proteinExistence type="inferred from homology"/>
<comment type="function">
    <text evidence="12">Cleaves the distal alpha 1,2-linked glucose residue from the Glc(3)Man(9)GlcNAc(2) oligosaccharide precursor.</text>
</comment>
<comment type="similarity">
    <text evidence="2 12">Belongs to the glycosyl hydrolase 63 family.</text>
</comment>
<dbReference type="GO" id="GO:0009311">
    <property type="term" value="P:oligosaccharide metabolic process"/>
    <property type="evidence" value="ECO:0007669"/>
    <property type="project" value="UniProtKB-UniRule"/>
</dbReference>
<dbReference type="GeneID" id="20084032"/>
<keyword evidence="7" id="KW-1133">Transmembrane helix</keyword>
<evidence type="ECO:0000256" key="9">
    <source>
        <dbReference type="ARBA" id="ARBA00023180"/>
    </source>
</evidence>
<keyword evidence="5 12" id="KW-0256">Endoplasmic reticulum</keyword>
<evidence type="ECO:0000256" key="8">
    <source>
        <dbReference type="ARBA" id="ARBA00023136"/>
    </source>
</evidence>
<dbReference type="AlphaFoldDB" id="A0A024U5E6"/>
<dbReference type="InterPro" id="IPR004888">
    <property type="entry name" value="Glycoside_hydrolase_63"/>
</dbReference>
<dbReference type="InterPro" id="IPR031335">
    <property type="entry name" value="Glyco_hydro_63_C"/>
</dbReference>
<keyword evidence="10 12" id="KW-0326">Glycosidase</keyword>
<evidence type="ECO:0000256" key="4">
    <source>
        <dbReference type="ARBA" id="ARBA00022801"/>
    </source>
</evidence>
<dbReference type="eggNOG" id="KOG2161">
    <property type="taxonomic scope" value="Eukaryota"/>
</dbReference>
<keyword evidence="4 12" id="KW-0378">Hydrolase</keyword>
<sequence length="809" mass="89990">MHVATAGLLAGLACAHAASEIEDGALRWGTYHSGLYFGIRSRTSPYHVSAGLLWATSSESSLRHECLESDRLEQYGWREHDGRTYGRQSIRDQHNNLLLDTTFLKPPTSPTTFATRSWAARIATSQLRADDALPALNSLYFYIDLGCEDDSPQHPCRRDTQQGATWTVRPPTPCRQQPSDGKSCVEMELISEHANDQFSFHARYQVHFHGSASDMDMAYHGDSSWSVVNIKKALEDLASRQAIDDASPQVDPSPQLSNRIAPSSTLAVVLVRYPPSRVQDVTLHLLYDEQVEADTSPVVVFDSLLPSFHAAFTTKFAAAFPTTSAFSAVGQAALSNLIGGIGYFYGSTVLQEADGAVGVTPARSLFTAVPSRSFFPRGFLWDEGFHQLGIIPFDPDVAVQVVDSWLNLMDGDGYISREQIRGTLAEARVPAEFITQFTTHANPPTLLLSVDKLLSHIVGTPILDSWWPKLQRWFEWYRRTQAGPEPNTFRWRGRDVHDGKLMPNTLSSGLDDYPRASHPSEDERHVDLAAWMIKGSAVLAKVAKAVGDDAKASSYDSLSLSFLSTMDKLHWDTATSLYFDYGLHSDDGIFEDHIVIRCQNPSTGDSIQTTASVHVLQKARNDGCPRTHPQFQYPLGDGHGGLLTKQVFVPQTEALQFVRRVGYVSFFPLFLQLLPLDSPKLQPLGTQVAQHLLSPHGLLSLSPEDLYFDRPNAPGDAPYWRGPIWININYLALTSFKHYATHAMDKAVRSQYQALYSSLREGVVTSIVNEFDATGYLYEQYDQRTGRGQRCHPFSGWTALIVNILAETY</sequence>
<name>A0A024U5E6_9STRA</name>
<feature type="domain" description="Glycosyl hydrolase family 63 N-terminal" evidence="16">
    <location>
        <begin position="26"/>
        <end position="146"/>
    </location>
</feature>
<evidence type="ECO:0000259" key="15">
    <source>
        <dbReference type="Pfam" id="PF03200"/>
    </source>
</evidence>
<dbReference type="InterPro" id="IPR008928">
    <property type="entry name" value="6-hairpin_glycosidase_sf"/>
</dbReference>
<evidence type="ECO:0000256" key="1">
    <source>
        <dbReference type="ARBA" id="ARBA00004648"/>
    </source>
</evidence>
<evidence type="ECO:0000256" key="10">
    <source>
        <dbReference type="ARBA" id="ARBA00023295"/>
    </source>
</evidence>
<evidence type="ECO:0000256" key="3">
    <source>
        <dbReference type="ARBA" id="ARBA00022692"/>
    </source>
</evidence>
<keyword evidence="9" id="KW-0325">Glycoprotein</keyword>
<feature type="domain" description="Glycosyl hydrolase family 63 C-terminal" evidence="15">
    <location>
        <begin position="648"/>
        <end position="807"/>
    </location>
</feature>
<gene>
    <name evidence="17" type="ORF">H310_06982</name>
</gene>
<dbReference type="Gene3D" id="2.70.98.110">
    <property type="entry name" value="Glycosyl hydrolase family 63, N-terminal domain"/>
    <property type="match status" value="1"/>
</dbReference>
<dbReference type="InterPro" id="IPR038518">
    <property type="entry name" value="Glyco_hydro_63N_sf"/>
</dbReference>
<dbReference type="PANTHER" id="PTHR10412:SF11">
    <property type="entry name" value="MANNOSYL-OLIGOSACCHARIDE GLUCOSIDASE"/>
    <property type="match status" value="1"/>
</dbReference>
<dbReference type="EC" id="3.2.1.106" evidence="11 12"/>
<evidence type="ECO:0000256" key="7">
    <source>
        <dbReference type="ARBA" id="ARBA00022989"/>
    </source>
</evidence>
<dbReference type="GO" id="GO:0005789">
    <property type="term" value="C:endoplasmic reticulum membrane"/>
    <property type="evidence" value="ECO:0007669"/>
    <property type="project" value="UniProtKB-SubCell"/>
</dbReference>
<keyword evidence="14" id="KW-0732">Signal</keyword>
<comment type="catalytic activity">
    <reaction evidence="12">
        <text>N(4)-(alpha-D-Glc-(1-&gt;2)-alpha-D-Glc-(1-&gt;3)-alpha-D-Glc-(1-&gt;3)-alpha-D-Man-(1-&gt;2)-alpha-D-Man-(1-&gt;2)-alpha-D-Man-(1-&gt;3)-[alpha-D-Man-(1-&gt;2)-alpha-D-Man-(1-&gt;3)-[alpha-D-Man-(1-&gt;2)-alpha-D-Man-(1-&gt;6)]-alpha-D-Man-(1-&gt;6)]-beta-D-Man-(1-&gt;4)-beta-D-GlcNAc-(1-&gt;4)-beta-D-GlcNAc)-L-asparaginyl-[protein] + H2O = N(4)-(alpha-D-Glc-(1-&gt;3)-alpha-D-Glc-(1-&gt;3)-alpha-D-Man-(1-&gt;2)-alpha-D-Man-(1-&gt;2)-alpha-D-Man-(1-&gt;3)-[alpha-D-Man-(1-&gt;2)-alpha-D-Man-(1-&gt;3)-[alpha-D-Man-(1-&gt;2)-alpha-D-Man-(1-&gt;6)]-alpha-D-Man-(1-&gt;6)]-beta-D-Man-(1-&gt;4)-beta-D-GlcNAc-(1-&gt;4)-beta-D-GlcNAc)-L-asparaginyl-[protein] + beta-D-glucose</text>
        <dbReference type="Rhea" id="RHEA:55988"/>
        <dbReference type="Rhea" id="RHEA-COMP:12806"/>
        <dbReference type="Rhea" id="RHEA-COMP:14355"/>
        <dbReference type="ChEBI" id="CHEBI:15377"/>
        <dbReference type="ChEBI" id="CHEBI:15903"/>
        <dbReference type="ChEBI" id="CHEBI:59082"/>
        <dbReference type="ChEBI" id="CHEBI:132537"/>
        <dbReference type="EC" id="3.2.1.106"/>
    </reaction>
</comment>
<dbReference type="InterPro" id="IPR012341">
    <property type="entry name" value="6hp_glycosidase-like_sf"/>
</dbReference>
<dbReference type="PANTHER" id="PTHR10412">
    <property type="entry name" value="MANNOSYL-OLIGOSACCHARIDE GLUCOSIDASE"/>
    <property type="match status" value="1"/>
</dbReference>
<dbReference type="EMBL" id="KI913963">
    <property type="protein sequence ID" value="ETW01469.1"/>
    <property type="molecule type" value="Genomic_DNA"/>
</dbReference>
<keyword evidence="3" id="KW-0812">Transmembrane</keyword>
<organism evidence="17">
    <name type="scientific">Aphanomyces invadans</name>
    <dbReference type="NCBI Taxonomy" id="157072"/>
    <lineage>
        <taxon>Eukaryota</taxon>
        <taxon>Sar</taxon>
        <taxon>Stramenopiles</taxon>
        <taxon>Oomycota</taxon>
        <taxon>Saprolegniomycetes</taxon>
        <taxon>Saprolegniales</taxon>
        <taxon>Verrucalvaceae</taxon>
        <taxon>Aphanomyces</taxon>
    </lineage>
</organism>
<evidence type="ECO:0000256" key="13">
    <source>
        <dbReference type="SAM" id="MobiDB-lite"/>
    </source>
</evidence>
<evidence type="ECO:0000256" key="11">
    <source>
        <dbReference type="ARBA" id="ARBA00038888"/>
    </source>
</evidence>
<dbReference type="Pfam" id="PF16923">
    <property type="entry name" value="Glyco_hydro_63N"/>
    <property type="match status" value="1"/>
</dbReference>
<dbReference type="RefSeq" id="XP_008870467.1">
    <property type="nucleotide sequence ID" value="XM_008872245.1"/>
</dbReference>
<evidence type="ECO:0000259" key="16">
    <source>
        <dbReference type="Pfam" id="PF16923"/>
    </source>
</evidence>
<dbReference type="OrthoDB" id="410058at2759"/>
<dbReference type="SUPFAM" id="SSF48208">
    <property type="entry name" value="Six-hairpin glycosidases"/>
    <property type="match status" value="1"/>
</dbReference>
<reference evidence="17" key="1">
    <citation type="submission" date="2013-12" db="EMBL/GenBank/DDBJ databases">
        <title>The Genome Sequence of Aphanomyces invadans NJM9701.</title>
        <authorList>
            <consortium name="The Broad Institute Genomics Platform"/>
            <person name="Russ C."/>
            <person name="Tyler B."/>
            <person name="van West P."/>
            <person name="Dieguez-Uribeondo J."/>
            <person name="Young S.K."/>
            <person name="Zeng Q."/>
            <person name="Gargeya S."/>
            <person name="Fitzgerald M."/>
            <person name="Abouelleil A."/>
            <person name="Alvarado L."/>
            <person name="Chapman S.B."/>
            <person name="Gainer-Dewar J."/>
            <person name="Goldberg J."/>
            <person name="Griggs A."/>
            <person name="Gujja S."/>
            <person name="Hansen M."/>
            <person name="Howarth C."/>
            <person name="Imamovic A."/>
            <person name="Ireland A."/>
            <person name="Larimer J."/>
            <person name="McCowan C."/>
            <person name="Murphy C."/>
            <person name="Pearson M."/>
            <person name="Poon T.W."/>
            <person name="Priest M."/>
            <person name="Roberts A."/>
            <person name="Saif S."/>
            <person name="Shea T."/>
            <person name="Sykes S."/>
            <person name="Wortman J."/>
            <person name="Nusbaum C."/>
            <person name="Birren B."/>
        </authorList>
    </citation>
    <scope>NUCLEOTIDE SEQUENCE [LARGE SCALE GENOMIC DNA]</scope>
    <source>
        <strain evidence="17">NJM9701</strain>
    </source>
</reference>
<dbReference type="STRING" id="157072.A0A024U5E6"/>
<dbReference type="GO" id="GO:0004573">
    <property type="term" value="F:Glc3Man9GlcNAc2 oligosaccharide glucosidase activity"/>
    <property type="evidence" value="ECO:0007669"/>
    <property type="project" value="UniProtKB-UniRule"/>
</dbReference>
<feature type="chain" id="PRO_5001535194" description="Mannosyl-oligosaccharide glucosidase" evidence="14">
    <location>
        <begin position="18"/>
        <end position="809"/>
    </location>
</feature>
<evidence type="ECO:0000256" key="12">
    <source>
        <dbReference type="RuleBase" id="RU368089"/>
    </source>
</evidence>